<evidence type="ECO:0000256" key="1">
    <source>
        <dbReference type="ARBA" id="ARBA00012880"/>
    </source>
</evidence>
<proteinExistence type="inferred from homology"/>
<dbReference type="EMBL" id="QUQM01000003">
    <property type="protein sequence ID" value="KAA8648330.1"/>
    <property type="molecule type" value="Genomic_DNA"/>
</dbReference>
<name>A0A4S3JN71_9EURO</name>
<dbReference type="Gene3D" id="3.40.50.150">
    <property type="entry name" value="Vaccinia Virus protein VP39"/>
    <property type="match status" value="1"/>
</dbReference>
<comment type="similarity">
    <text evidence="6">Belongs to the class I-like SAM-binding methyltransferase superfamily. Cation-dependent O-methyltransferase family.</text>
</comment>
<dbReference type="EMBL" id="SOSA01000189">
    <property type="protein sequence ID" value="THC94791.1"/>
    <property type="molecule type" value="Genomic_DNA"/>
</dbReference>
<dbReference type="GeneID" id="54326917"/>
<dbReference type="GO" id="GO:0008171">
    <property type="term" value="F:O-methyltransferase activity"/>
    <property type="evidence" value="ECO:0007669"/>
    <property type="project" value="InterPro"/>
</dbReference>
<dbReference type="PROSITE" id="PS51682">
    <property type="entry name" value="SAM_OMT_I"/>
    <property type="match status" value="1"/>
</dbReference>
<reference evidence="7 10" key="2">
    <citation type="submission" date="2019-08" db="EMBL/GenBank/DDBJ databases">
        <title>The genome sequence of a newly discovered highly antifungal drug resistant Aspergillus species, Aspergillus tanneri NIH 1004.</title>
        <authorList>
            <person name="Mounaud S."/>
            <person name="Singh I."/>
            <person name="Joardar V."/>
            <person name="Pakala S."/>
            <person name="Pakala S."/>
            <person name="Venepally P."/>
            <person name="Chung J.K."/>
            <person name="Losada L."/>
            <person name="Nierman W.C."/>
        </authorList>
    </citation>
    <scope>NUCLEOTIDE SEQUENCE [LARGE SCALE GENOMIC DNA]</scope>
    <source>
        <strain evidence="7 10">NIH1004</strain>
    </source>
</reference>
<evidence type="ECO:0000313" key="9">
    <source>
        <dbReference type="Proteomes" id="UP000308092"/>
    </source>
</evidence>
<dbReference type="InterPro" id="IPR002935">
    <property type="entry name" value="SAM_O-MeTrfase"/>
</dbReference>
<evidence type="ECO:0000256" key="4">
    <source>
        <dbReference type="ARBA" id="ARBA00022691"/>
    </source>
</evidence>
<dbReference type="PANTHER" id="PTHR43836:SF2">
    <property type="entry name" value="CATECHOL O-METHYLTRANSFERASE 1-RELATED"/>
    <property type="match status" value="1"/>
</dbReference>
<dbReference type="AlphaFoldDB" id="A0A4S3JN71"/>
<evidence type="ECO:0000256" key="3">
    <source>
        <dbReference type="ARBA" id="ARBA00022679"/>
    </source>
</evidence>
<dbReference type="VEuPathDB" id="FungiDB:EYZ11_005737"/>
<evidence type="ECO:0000256" key="2">
    <source>
        <dbReference type="ARBA" id="ARBA00022603"/>
    </source>
</evidence>
<reference evidence="8 9" key="1">
    <citation type="submission" date="2019-03" db="EMBL/GenBank/DDBJ databases">
        <title>The genome sequence of a newly discovered highly antifungal drug resistant Aspergillus species, Aspergillus tanneri NIH 1004.</title>
        <authorList>
            <person name="Mounaud S."/>
            <person name="Singh I."/>
            <person name="Joardar V."/>
            <person name="Pakala S."/>
            <person name="Pakala S."/>
            <person name="Venepally P."/>
            <person name="Hoover J."/>
            <person name="Nierman W."/>
            <person name="Chung J."/>
            <person name="Losada L."/>
        </authorList>
    </citation>
    <scope>NUCLEOTIDE SEQUENCE [LARGE SCALE GENOMIC DNA]</scope>
    <source>
        <strain evidence="8 9">NIH1004</strain>
    </source>
</reference>
<comment type="caution">
    <text evidence="8">The sequence shown here is derived from an EMBL/GenBank/DDBJ whole genome shotgun (WGS) entry which is preliminary data.</text>
</comment>
<keyword evidence="3" id="KW-0808">Transferase</keyword>
<dbReference type="InterPro" id="IPR029063">
    <property type="entry name" value="SAM-dependent_MTases_sf"/>
</dbReference>
<dbReference type="Pfam" id="PF01596">
    <property type="entry name" value="Methyltransf_3"/>
    <property type="match status" value="1"/>
</dbReference>
<evidence type="ECO:0000313" key="7">
    <source>
        <dbReference type="EMBL" id="KAA8648330.1"/>
    </source>
</evidence>
<gene>
    <name evidence="7" type="ORF">ATNIH1004_004215</name>
    <name evidence="8" type="ORF">EYZ11_005737</name>
</gene>
<dbReference type="EC" id="2.1.1.6" evidence="1"/>
<dbReference type="RefSeq" id="XP_033427691.1">
    <property type="nucleotide sequence ID" value="XM_033568885.1"/>
</dbReference>
<dbReference type="GO" id="GO:0006584">
    <property type="term" value="P:catecholamine metabolic process"/>
    <property type="evidence" value="ECO:0007669"/>
    <property type="project" value="UniProtKB-KW"/>
</dbReference>
<dbReference type="OrthoDB" id="186626at2759"/>
<evidence type="ECO:0000256" key="6">
    <source>
        <dbReference type="ARBA" id="ARBA00023453"/>
    </source>
</evidence>
<evidence type="ECO:0000313" key="8">
    <source>
        <dbReference type="EMBL" id="THC94791.1"/>
    </source>
</evidence>
<keyword evidence="4" id="KW-0949">S-adenosyl-L-methionine</keyword>
<dbReference type="Proteomes" id="UP000324241">
    <property type="component" value="Unassembled WGS sequence"/>
</dbReference>
<keyword evidence="9" id="KW-1185">Reference proteome</keyword>
<protein>
    <recommendedName>
        <fullName evidence="1">catechol O-methyltransferase</fullName>
        <ecNumber evidence="1">2.1.1.6</ecNumber>
    </recommendedName>
</protein>
<dbReference type="PANTHER" id="PTHR43836">
    <property type="entry name" value="CATECHOL O-METHYLTRANSFERASE 1-RELATED"/>
    <property type="match status" value="1"/>
</dbReference>
<accession>A0A4S3JN71</accession>
<dbReference type="Proteomes" id="UP000308092">
    <property type="component" value="Unassembled WGS sequence"/>
</dbReference>
<keyword evidence="5" id="KW-0128">Catecholamine metabolism</keyword>
<dbReference type="SUPFAM" id="SSF53335">
    <property type="entry name" value="S-adenosyl-L-methionine-dependent methyltransferases"/>
    <property type="match status" value="1"/>
</dbReference>
<dbReference type="GO" id="GO:0032259">
    <property type="term" value="P:methylation"/>
    <property type="evidence" value="ECO:0007669"/>
    <property type="project" value="UniProtKB-KW"/>
</dbReference>
<evidence type="ECO:0000313" key="10">
    <source>
        <dbReference type="Proteomes" id="UP000324241"/>
    </source>
</evidence>
<dbReference type="STRING" id="1220188.A0A4S3JN71"/>
<keyword evidence="2" id="KW-0489">Methyltransferase</keyword>
<organism evidence="8 9">
    <name type="scientific">Aspergillus tanneri</name>
    <dbReference type="NCBI Taxonomy" id="1220188"/>
    <lineage>
        <taxon>Eukaryota</taxon>
        <taxon>Fungi</taxon>
        <taxon>Dikarya</taxon>
        <taxon>Ascomycota</taxon>
        <taxon>Pezizomycotina</taxon>
        <taxon>Eurotiomycetes</taxon>
        <taxon>Eurotiomycetidae</taxon>
        <taxon>Eurotiales</taxon>
        <taxon>Aspergillaceae</taxon>
        <taxon>Aspergillus</taxon>
        <taxon>Aspergillus subgen. Circumdati</taxon>
    </lineage>
</organism>
<sequence>MSGKEAFEALAQALHKHIFSQPREKFADKPWAITEAIDEFATINRMMTYREGKMRLSKQLLERMQAAPKTLLEFGTYVGSSAIGWGAMLRDLHGEDSHVYTFELSATIAQIARDFIQLAGLEEIVHVVEGSSSDSLRRLYTEGKLTPGGVDVVFFDHWEEFYVPDLKICEELRLLRKGSLAIADNTDYPGAPEYIKYVQSGGQQKGAVQYETESFEAEVPKPFPSIVMVSTVVDIE</sequence>
<evidence type="ECO:0000256" key="5">
    <source>
        <dbReference type="ARBA" id="ARBA00022939"/>
    </source>
</evidence>